<comment type="caution">
    <text evidence="2">The sequence shown here is derived from an EMBL/GenBank/DDBJ whole genome shotgun (WGS) entry which is preliminary data.</text>
</comment>
<evidence type="ECO:0000313" key="2">
    <source>
        <dbReference type="EMBL" id="KAJ1218128.1"/>
    </source>
</evidence>
<dbReference type="AlphaFoldDB" id="A0AAV7WYG2"/>
<sequence>MMKTVWVPKGKSKCFESQEVVEVLRNVVQLKNGKVWNLKRVALCGKKEENKGWGQKNYARMDDNVDFEGSLDVEGKQPVTQKKNLEGQSMEDYNNMENMDEVRKSDDVSSGNVEQEELEECEEVVESDAAGFKRKIV</sequence>
<dbReference type="Proteomes" id="UP001066276">
    <property type="component" value="Chromosome 1_1"/>
</dbReference>
<accession>A0AAV7WYG2</accession>
<dbReference type="EMBL" id="JANPWB010000001">
    <property type="protein sequence ID" value="KAJ1218128.1"/>
    <property type="molecule type" value="Genomic_DNA"/>
</dbReference>
<organism evidence="2 3">
    <name type="scientific">Pleurodeles waltl</name>
    <name type="common">Iberian ribbed newt</name>
    <dbReference type="NCBI Taxonomy" id="8319"/>
    <lineage>
        <taxon>Eukaryota</taxon>
        <taxon>Metazoa</taxon>
        <taxon>Chordata</taxon>
        <taxon>Craniata</taxon>
        <taxon>Vertebrata</taxon>
        <taxon>Euteleostomi</taxon>
        <taxon>Amphibia</taxon>
        <taxon>Batrachia</taxon>
        <taxon>Caudata</taxon>
        <taxon>Salamandroidea</taxon>
        <taxon>Salamandridae</taxon>
        <taxon>Pleurodelinae</taxon>
        <taxon>Pleurodeles</taxon>
    </lineage>
</organism>
<protein>
    <submittedName>
        <fullName evidence="2">Uncharacterized protein</fullName>
    </submittedName>
</protein>
<proteinExistence type="predicted"/>
<reference evidence="2" key="1">
    <citation type="journal article" date="2022" name="bioRxiv">
        <title>Sequencing and chromosome-scale assembly of the giantPleurodeles waltlgenome.</title>
        <authorList>
            <person name="Brown T."/>
            <person name="Elewa A."/>
            <person name="Iarovenko S."/>
            <person name="Subramanian E."/>
            <person name="Araus A.J."/>
            <person name="Petzold A."/>
            <person name="Susuki M."/>
            <person name="Suzuki K.-i.T."/>
            <person name="Hayashi T."/>
            <person name="Toyoda A."/>
            <person name="Oliveira C."/>
            <person name="Osipova E."/>
            <person name="Leigh N.D."/>
            <person name="Simon A."/>
            <person name="Yun M.H."/>
        </authorList>
    </citation>
    <scope>NUCLEOTIDE SEQUENCE</scope>
    <source>
        <strain evidence="2">20211129_DDA</strain>
        <tissue evidence="2">Liver</tissue>
    </source>
</reference>
<evidence type="ECO:0000313" key="3">
    <source>
        <dbReference type="Proteomes" id="UP001066276"/>
    </source>
</evidence>
<name>A0AAV7WYG2_PLEWA</name>
<gene>
    <name evidence="2" type="ORF">NDU88_005711</name>
</gene>
<evidence type="ECO:0000256" key="1">
    <source>
        <dbReference type="SAM" id="MobiDB-lite"/>
    </source>
</evidence>
<keyword evidence="3" id="KW-1185">Reference proteome</keyword>
<feature type="region of interest" description="Disordered" evidence="1">
    <location>
        <begin position="69"/>
        <end position="95"/>
    </location>
</feature>